<organism evidence="2 3">
    <name type="scientific">Aulographum hederae CBS 113979</name>
    <dbReference type="NCBI Taxonomy" id="1176131"/>
    <lineage>
        <taxon>Eukaryota</taxon>
        <taxon>Fungi</taxon>
        <taxon>Dikarya</taxon>
        <taxon>Ascomycota</taxon>
        <taxon>Pezizomycotina</taxon>
        <taxon>Dothideomycetes</taxon>
        <taxon>Pleosporomycetidae</taxon>
        <taxon>Aulographales</taxon>
        <taxon>Aulographaceae</taxon>
    </lineage>
</organism>
<feature type="compositionally biased region" description="Low complexity" evidence="1">
    <location>
        <begin position="37"/>
        <end position="51"/>
    </location>
</feature>
<accession>A0A6G1HAF3</accession>
<reference evidence="2" key="1">
    <citation type="journal article" date="2020" name="Stud. Mycol.">
        <title>101 Dothideomycetes genomes: a test case for predicting lifestyles and emergence of pathogens.</title>
        <authorList>
            <person name="Haridas S."/>
            <person name="Albert R."/>
            <person name="Binder M."/>
            <person name="Bloem J."/>
            <person name="Labutti K."/>
            <person name="Salamov A."/>
            <person name="Andreopoulos B."/>
            <person name="Baker S."/>
            <person name="Barry K."/>
            <person name="Bills G."/>
            <person name="Bluhm B."/>
            <person name="Cannon C."/>
            <person name="Castanera R."/>
            <person name="Culley D."/>
            <person name="Daum C."/>
            <person name="Ezra D."/>
            <person name="Gonzalez J."/>
            <person name="Henrissat B."/>
            <person name="Kuo A."/>
            <person name="Liang C."/>
            <person name="Lipzen A."/>
            <person name="Lutzoni F."/>
            <person name="Magnuson J."/>
            <person name="Mondo S."/>
            <person name="Nolan M."/>
            <person name="Ohm R."/>
            <person name="Pangilinan J."/>
            <person name="Park H.-J."/>
            <person name="Ramirez L."/>
            <person name="Alfaro M."/>
            <person name="Sun H."/>
            <person name="Tritt A."/>
            <person name="Yoshinaga Y."/>
            <person name="Zwiers L.-H."/>
            <person name="Turgeon B."/>
            <person name="Goodwin S."/>
            <person name="Spatafora J."/>
            <person name="Crous P."/>
            <person name="Grigoriev I."/>
        </authorList>
    </citation>
    <scope>NUCLEOTIDE SEQUENCE</scope>
    <source>
        <strain evidence="2">CBS 113979</strain>
    </source>
</reference>
<feature type="compositionally biased region" description="Basic residues" evidence="1">
    <location>
        <begin position="1"/>
        <end position="11"/>
    </location>
</feature>
<dbReference type="OrthoDB" id="4790878at2759"/>
<evidence type="ECO:0000313" key="3">
    <source>
        <dbReference type="Proteomes" id="UP000800041"/>
    </source>
</evidence>
<dbReference type="Proteomes" id="UP000800041">
    <property type="component" value="Unassembled WGS sequence"/>
</dbReference>
<dbReference type="InterPro" id="IPR038883">
    <property type="entry name" value="AN11006-like"/>
</dbReference>
<protein>
    <recommendedName>
        <fullName evidence="4">F-box domain-containing protein</fullName>
    </recommendedName>
</protein>
<name>A0A6G1HAF3_9PEZI</name>
<feature type="compositionally biased region" description="Polar residues" evidence="1">
    <location>
        <begin position="59"/>
        <end position="80"/>
    </location>
</feature>
<feature type="region of interest" description="Disordered" evidence="1">
    <location>
        <begin position="1"/>
        <end position="90"/>
    </location>
</feature>
<dbReference type="EMBL" id="ML977143">
    <property type="protein sequence ID" value="KAF1990032.1"/>
    <property type="molecule type" value="Genomic_DNA"/>
</dbReference>
<keyword evidence="3" id="KW-1185">Reference proteome</keyword>
<evidence type="ECO:0008006" key="4">
    <source>
        <dbReference type="Google" id="ProtNLM"/>
    </source>
</evidence>
<sequence length="396" mass="43989">MSPYLSKRKRSSPSPDVAGSSFPKRLRISASPDAVESPASKRPRASASPAAMESLASKRLQTSASPAAVNRSLSSQTRTSPVPELPTISPTILNTSSLVPARASPDPPTHALASSDTIASLPPQASLLGLPRELRDLIYEQVYSGEQEEGSKNLRLLLTCQQVHSESAVLAFSKTKFHFDKFLGRLSSKRDFLESGYFLGLSSISSINQLELSSPDLYRNVTSLAFTAEVLYVDDDEACGFFRNALGFPPLHQVPFKTLTLHLKENCTGAPVDFFNCNRLMEDLWDVLVYHDHLRKIVLDFLPDPSLPLIDALPRETGGTWTYQQVLVNDLESYLHEEAAIYHEIRGHPAATYDEYPGRAITCGNTVSFKIYELYEVDDERTKDMTMVFKPMRTTR</sequence>
<dbReference type="PANTHER" id="PTHR42085:SF1">
    <property type="entry name" value="F-BOX DOMAIN-CONTAINING PROTEIN"/>
    <property type="match status" value="1"/>
</dbReference>
<evidence type="ECO:0000256" key="1">
    <source>
        <dbReference type="SAM" id="MobiDB-lite"/>
    </source>
</evidence>
<dbReference type="AlphaFoldDB" id="A0A6G1HAF3"/>
<dbReference type="PANTHER" id="PTHR42085">
    <property type="entry name" value="F-BOX DOMAIN-CONTAINING PROTEIN"/>
    <property type="match status" value="1"/>
</dbReference>
<gene>
    <name evidence="2" type="ORF">K402DRAFT_451632</name>
</gene>
<evidence type="ECO:0000313" key="2">
    <source>
        <dbReference type="EMBL" id="KAF1990032.1"/>
    </source>
</evidence>
<proteinExistence type="predicted"/>